<reference evidence="2" key="2">
    <citation type="submission" date="2018-03" db="EMBL/GenBank/DDBJ databases">
        <title>The Triticum urartu genome reveals the dynamic nature of wheat genome evolution.</title>
        <authorList>
            <person name="Ling H."/>
            <person name="Ma B."/>
            <person name="Shi X."/>
            <person name="Liu H."/>
            <person name="Dong L."/>
            <person name="Sun H."/>
            <person name="Cao Y."/>
            <person name="Gao Q."/>
            <person name="Zheng S."/>
            <person name="Li Y."/>
            <person name="Yu Y."/>
            <person name="Du H."/>
            <person name="Qi M."/>
            <person name="Li Y."/>
            <person name="Yu H."/>
            <person name="Cui Y."/>
            <person name="Wang N."/>
            <person name="Chen C."/>
            <person name="Wu H."/>
            <person name="Zhao Y."/>
            <person name="Zhang J."/>
            <person name="Li Y."/>
            <person name="Zhou W."/>
            <person name="Zhang B."/>
            <person name="Hu W."/>
            <person name="Eijk M."/>
            <person name="Tang J."/>
            <person name="Witsenboer H."/>
            <person name="Zhao S."/>
            <person name="Li Z."/>
            <person name="Zhang A."/>
            <person name="Wang D."/>
            <person name="Liang C."/>
        </authorList>
    </citation>
    <scope>NUCLEOTIDE SEQUENCE [LARGE SCALE GENOMIC DNA]</scope>
    <source>
        <strain evidence="2">cv. G1812</strain>
    </source>
</reference>
<keyword evidence="3" id="KW-1185">Reference proteome</keyword>
<feature type="region of interest" description="Disordered" evidence="1">
    <location>
        <begin position="1"/>
        <end position="25"/>
    </location>
</feature>
<reference evidence="3" key="1">
    <citation type="journal article" date="2013" name="Nature">
        <title>Draft genome of the wheat A-genome progenitor Triticum urartu.</title>
        <authorList>
            <person name="Ling H.Q."/>
            <person name="Zhao S."/>
            <person name="Liu D."/>
            <person name="Wang J."/>
            <person name="Sun H."/>
            <person name="Zhang C."/>
            <person name="Fan H."/>
            <person name="Li D."/>
            <person name="Dong L."/>
            <person name="Tao Y."/>
            <person name="Gao C."/>
            <person name="Wu H."/>
            <person name="Li Y."/>
            <person name="Cui Y."/>
            <person name="Guo X."/>
            <person name="Zheng S."/>
            <person name="Wang B."/>
            <person name="Yu K."/>
            <person name="Liang Q."/>
            <person name="Yang W."/>
            <person name="Lou X."/>
            <person name="Chen J."/>
            <person name="Feng M."/>
            <person name="Jian J."/>
            <person name="Zhang X."/>
            <person name="Luo G."/>
            <person name="Jiang Y."/>
            <person name="Liu J."/>
            <person name="Wang Z."/>
            <person name="Sha Y."/>
            <person name="Zhang B."/>
            <person name="Wu H."/>
            <person name="Tang D."/>
            <person name="Shen Q."/>
            <person name="Xue P."/>
            <person name="Zou S."/>
            <person name="Wang X."/>
            <person name="Liu X."/>
            <person name="Wang F."/>
            <person name="Yang Y."/>
            <person name="An X."/>
            <person name="Dong Z."/>
            <person name="Zhang K."/>
            <person name="Zhang X."/>
            <person name="Luo M.C."/>
            <person name="Dvorak J."/>
            <person name="Tong Y."/>
            <person name="Wang J."/>
            <person name="Yang H."/>
            <person name="Li Z."/>
            <person name="Wang D."/>
            <person name="Zhang A."/>
            <person name="Wang J."/>
        </authorList>
    </citation>
    <scope>NUCLEOTIDE SEQUENCE</scope>
    <source>
        <strain evidence="3">cv. G1812</strain>
    </source>
</reference>
<dbReference type="AlphaFoldDB" id="A0A8R7QR01"/>
<feature type="compositionally biased region" description="Basic residues" evidence="1">
    <location>
        <begin position="1"/>
        <end position="16"/>
    </location>
</feature>
<sequence>MLHISSLRRRQRQRRHRTDDPAARTTSLACGVVPFPLSCGSNSEAPWAVQDPGELGRTTAFSGVPLQRRRYYRQFEALGACGRLDRWHQQAPAGLGTTAGGYMVRGAHQWASTSGNTTLFRCLQMQQQQSRKNIDGKVSDIWQIVNRGHGRWLEPQRGPKINHQRAGIEEVTRRLQRGMAEWATIPRSKIQVYSNEKGDFVPQSCLTFL</sequence>
<proteinExistence type="predicted"/>
<dbReference type="GeneID" id="125512784"/>
<evidence type="ECO:0000313" key="3">
    <source>
        <dbReference type="Proteomes" id="UP000015106"/>
    </source>
</evidence>
<dbReference type="KEGG" id="tua:125512784"/>
<name>A0A8R7QR01_TRIUA</name>
<reference evidence="2" key="3">
    <citation type="submission" date="2022-06" db="UniProtKB">
        <authorList>
            <consortium name="EnsemblPlants"/>
        </authorList>
    </citation>
    <scope>IDENTIFICATION</scope>
</reference>
<evidence type="ECO:0000313" key="2">
    <source>
        <dbReference type="EnsemblPlants" id="TuG1812G0600002034.01.T01"/>
    </source>
</evidence>
<dbReference type="Gramene" id="TuG1812G0600002034.01.T01">
    <property type="protein sequence ID" value="TuG1812G0600002034.01.T01"/>
    <property type="gene ID" value="TuG1812G0600002034.01"/>
</dbReference>
<evidence type="ECO:0000256" key="1">
    <source>
        <dbReference type="SAM" id="MobiDB-lite"/>
    </source>
</evidence>
<dbReference type="Proteomes" id="UP000015106">
    <property type="component" value="Chromosome 6"/>
</dbReference>
<accession>A0A8R7QR01</accession>
<organism evidence="2 3">
    <name type="scientific">Triticum urartu</name>
    <name type="common">Red wild einkorn</name>
    <name type="synonym">Crithodium urartu</name>
    <dbReference type="NCBI Taxonomy" id="4572"/>
    <lineage>
        <taxon>Eukaryota</taxon>
        <taxon>Viridiplantae</taxon>
        <taxon>Streptophyta</taxon>
        <taxon>Embryophyta</taxon>
        <taxon>Tracheophyta</taxon>
        <taxon>Spermatophyta</taxon>
        <taxon>Magnoliopsida</taxon>
        <taxon>Liliopsida</taxon>
        <taxon>Poales</taxon>
        <taxon>Poaceae</taxon>
        <taxon>BOP clade</taxon>
        <taxon>Pooideae</taxon>
        <taxon>Triticodae</taxon>
        <taxon>Triticeae</taxon>
        <taxon>Triticinae</taxon>
        <taxon>Triticum</taxon>
    </lineage>
</organism>
<dbReference type="RefSeq" id="XP_048533823.1">
    <property type="nucleotide sequence ID" value="XM_048677866.1"/>
</dbReference>
<protein>
    <submittedName>
        <fullName evidence="2">Uncharacterized protein</fullName>
    </submittedName>
</protein>
<gene>
    <name evidence="2" type="primary">LOC125512784</name>
</gene>
<dbReference type="EnsemblPlants" id="TuG1812G0600002034.01.T01">
    <property type="protein sequence ID" value="TuG1812G0600002034.01.T01"/>
    <property type="gene ID" value="TuG1812G0600002034.01"/>
</dbReference>